<gene>
    <name evidence="2" type="ORF">CFK38_04510</name>
</gene>
<accession>A0A291GL05</accession>
<dbReference type="Proteomes" id="UP000218165">
    <property type="component" value="Chromosome"/>
</dbReference>
<evidence type="ECO:0000313" key="2">
    <source>
        <dbReference type="EMBL" id="ATG50868.1"/>
    </source>
</evidence>
<dbReference type="Pfam" id="PF19502">
    <property type="entry name" value="DUF6036"/>
    <property type="match status" value="1"/>
</dbReference>
<evidence type="ECO:0000259" key="1">
    <source>
        <dbReference type="Pfam" id="PF19502"/>
    </source>
</evidence>
<sequence length="183" mass="20236">MKRQELAHILRAACDIAGDRRILVLGSQAILGTFDEDALPPAATASLEADIAFLDDPERIKADEVEGAIGEMSGFHLSYGVYAEGVHIETAIYLPSGWRGRLISWQLRSSEPADPHFLEPHDLAISKLGARRAKDLDFVDALITARLLDLGTLRERCAMIPDEHAVVRRRVDSFLASYDDRPC</sequence>
<organism evidence="2 3">
    <name type="scientific">Brachybacterium vulturis</name>
    <dbReference type="NCBI Taxonomy" id="2017484"/>
    <lineage>
        <taxon>Bacteria</taxon>
        <taxon>Bacillati</taxon>
        <taxon>Actinomycetota</taxon>
        <taxon>Actinomycetes</taxon>
        <taxon>Micrococcales</taxon>
        <taxon>Dermabacteraceae</taxon>
        <taxon>Brachybacterium</taxon>
    </lineage>
</organism>
<dbReference type="RefSeq" id="WP_096802007.1">
    <property type="nucleotide sequence ID" value="NZ_CP023563.1"/>
</dbReference>
<dbReference type="InterPro" id="IPR045792">
    <property type="entry name" value="DUF6036"/>
</dbReference>
<keyword evidence="3" id="KW-1185">Reference proteome</keyword>
<feature type="domain" description="DUF6036" evidence="1">
    <location>
        <begin position="22"/>
        <end position="157"/>
    </location>
</feature>
<dbReference type="EMBL" id="CP023563">
    <property type="protein sequence ID" value="ATG50868.1"/>
    <property type="molecule type" value="Genomic_DNA"/>
</dbReference>
<dbReference type="AlphaFoldDB" id="A0A291GL05"/>
<name>A0A291GL05_9MICO</name>
<reference evidence="3" key="1">
    <citation type="submission" date="2017-09" db="EMBL/GenBank/DDBJ databases">
        <title>Brachybacterium sp. VM2412.</title>
        <authorList>
            <person name="Tak E.J."/>
            <person name="Bae J.-W."/>
        </authorList>
    </citation>
    <scope>NUCLEOTIDE SEQUENCE [LARGE SCALE GENOMIC DNA]</scope>
    <source>
        <strain evidence="3">VM2412</strain>
    </source>
</reference>
<dbReference type="KEGG" id="brz:CFK38_04510"/>
<protein>
    <recommendedName>
        <fullName evidence="1">DUF6036 domain-containing protein</fullName>
    </recommendedName>
</protein>
<dbReference type="OrthoDB" id="1524134at2"/>
<evidence type="ECO:0000313" key="3">
    <source>
        <dbReference type="Proteomes" id="UP000218165"/>
    </source>
</evidence>
<proteinExistence type="predicted"/>